<dbReference type="InterPro" id="IPR006311">
    <property type="entry name" value="TAT_signal"/>
</dbReference>
<keyword evidence="1" id="KW-0732">Signal</keyword>
<dbReference type="AlphaFoldDB" id="A0A6M4WH09"/>
<accession>A0A6M4WH09</accession>
<reference evidence="2" key="1">
    <citation type="submission" date="2020-03" db="EMBL/GenBank/DDBJ databases">
        <title>Molecular networking-based the target discovery of potent antiproliferative macrolactams: 5/6/7/16 polycyclic ansamycins and glycosylated trienomycin from Streptomyces cacaoi subsp. asoensis.</title>
        <authorList>
            <person name="Liu L.-L."/>
        </authorList>
    </citation>
    <scope>NUCLEOTIDE SEQUENCE [LARGE SCALE GENOMIC DNA]</scope>
    <source>
        <strain evidence="2">H2S5</strain>
    </source>
</reference>
<feature type="chain" id="PRO_5026745121" description="Spore coat protein U domain-containing protein" evidence="1">
    <location>
        <begin position="39"/>
        <end position="189"/>
    </location>
</feature>
<evidence type="ECO:0000313" key="3">
    <source>
        <dbReference type="Proteomes" id="UP000502665"/>
    </source>
</evidence>
<dbReference type="PROSITE" id="PS51318">
    <property type="entry name" value="TAT"/>
    <property type="match status" value="1"/>
</dbReference>
<evidence type="ECO:0000256" key="1">
    <source>
        <dbReference type="SAM" id="SignalP"/>
    </source>
</evidence>
<dbReference type="RefSeq" id="WP_171394853.1">
    <property type="nucleotide sequence ID" value="NZ_CP049838.1"/>
</dbReference>
<evidence type="ECO:0000313" key="2">
    <source>
        <dbReference type="EMBL" id="QJS99200.1"/>
    </source>
</evidence>
<protein>
    <recommendedName>
        <fullName evidence="4">Spore coat protein U domain-containing protein</fullName>
    </recommendedName>
</protein>
<dbReference type="EMBL" id="CP049838">
    <property type="protein sequence ID" value="QJS99200.1"/>
    <property type="molecule type" value="Genomic_DNA"/>
</dbReference>
<feature type="signal peptide" evidence="1">
    <location>
        <begin position="1"/>
        <end position="38"/>
    </location>
</feature>
<keyword evidence="3" id="KW-1185">Reference proteome</keyword>
<dbReference type="Proteomes" id="UP000502665">
    <property type="component" value="Chromosome"/>
</dbReference>
<evidence type="ECO:0008006" key="4">
    <source>
        <dbReference type="Google" id="ProtNLM"/>
    </source>
</evidence>
<organism evidence="2 3">
    <name type="scientific">Streptomyces asoensis</name>
    <dbReference type="NCBI Taxonomy" id="249586"/>
    <lineage>
        <taxon>Bacteria</taxon>
        <taxon>Bacillati</taxon>
        <taxon>Actinomycetota</taxon>
        <taxon>Actinomycetes</taxon>
        <taxon>Kitasatosporales</taxon>
        <taxon>Streptomycetaceae</taxon>
        <taxon>Streptomyces</taxon>
    </lineage>
</organism>
<sequence length="189" mass="19706">MTLIDRTLGRLSRRVGVVAAAVVTAAASALVAAPPASAATYQYDCRRLLGSGSYNNPVSLGNVTGRTVVAVNCPPLTSGAGYANRYFSFTLTRPARVPSYAGASFALDATRRSAVNPSLSRGAYTIMHTSAGVWTYNRAGAANGRYLPLGPLPGGGVLPAGTYRLNLQKLDSPLRSISTPWFNVVVAIS</sequence>
<gene>
    <name evidence="2" type="ORF">G9272_01775</name>
</gene>
<name>A0A6M4WH09_9ACTN</name>
<proteinExistence type="predicted"/>